<dbReference type="PRINTS" id="PR00418">
    <property type="entry name" value="TPI2FAMILY"/>
</dbReference>
<evidence type="ECO:0000256" key="8">
    <source>
        <dbReference type="ARBA" id="ARBA00022842"/>
    </source>
</evidence>
<dbReference type="CDD" id="cd00822">
    <property type="entry name" value="TopoII_Trans_DNA_gyrase"/>
    <property type="match status" value="1"/>
</dbReference>
<comment type="caution">
    <text evidence="14">The sequence shown here is derived from an EMBL/GenBank/DDBJ whole genome shotgun (WGS) entry which is preliminary data.</text>
</comment>
<dbReference type="PRINTS" id="PR01159">
    <property type="entry name" value="DNAGYRASEB"/>
</dbReference>
<dbReference type="SUPFAM" id="SSF55874">
    <property type="entry name" value="ATPase domain of HSP90 chaperone/DNA topoisomerase II/histidine kinase"/>
    <property type="match status" value="1"/>
</dbReference>
<dbReference type="InterPro" id="IPR020568">
    <property type="entry name" value="Ribosomal_Su5_D2-typ_SF"/>
</dbReference>
<sequence>MAPASRPAPSGTGDYTARHLQVLEGLEAVRKRPGMYIGSTDQRGLMHCLWEIIDNAVDEALAGVCTGIEVILGSDGSIEVRDNGRGIPVDVEPRTGLSGVEVVFTKLHAGGKFGGASYAATGGLHGVGASVVNALSARLDVEVDRGGKTYGMSFRRGEPGTFTDRSPVHSPEAEFTPYEKKSALPVVGKAKRGVTGSRVRFWPDRQIFLKDAELDYDAILGRARQTSFLVPGLRLVIRDERRLRGTPGEEGPIEEVFQHDGGITDFVEFLAPDTPITDVWRLEGSGTFTETVPVLDVNGHMTPTELERECGVEVALRWGQGYDTRLSSFVNIITTPKGGTHVTGFEQSIVKVFRKQIEVNGRRLKVGNDKPEKDDILAGMTAVVTVRLAEPQFEGQTKEVLGTNAVRAIVAKVVEKELTERLTSPKRGDKAQAALLLEKVVSEMKSRISARLHKETQRRKNALESSTLPSKLRDCRTTDVERSELFIVEGDSAMGTAKEARSSEFQALLPIRGKILNVQKASVSDMLKNAECASIIQVIGAGSGRSFDLSAARYGKVIIMTDADVDGAHIRTLLLTLFFRYMRPLVDAGRVYAAMPPLHRIEVINAGAKKNELIYTYNEVEMRRTLTRLEKSGKKVKQPMQRYKGLGEMDADQLADTTMDPRHRTLRKVTMRDLEAAERVFELLMGNEVAPRKDFIIESAAEVDRERIDA</sequence>
<evidence type="ECO:0000256" key="10">
    <source>
        <dbReference type="ARBA" id="ARBA00023125"/>
    </source>
</evidence>
<dbReference type="Pfam" id="PF00986">
    <property type="entry name" value="DNA_gyraseB_C"/>
    <property type="match status" value="1"/>
</dbReference>
<protein>
    <recommendedName>
        <fullName evidence="4">DNA topoisomerase (ATP-hydrolyzing)</fullName>
        <ecNumber evidence="4">5.6.2.2</ecNumber>
    </recommendedName>
</protein>
<dbReference type="Gene3D" id="3.30.230.10">
    <property type="match status" value="1"/>
</dbReference>
<proteinExistence type="inferred from homology"/>
<comment type="cofactor">
    <cofactor evidence="2">
        <name>Mg(2+)</name>
        <dbReference type="ChEBI" id="CHEBI:18420"/>
    </cofactor>
</comment>
<dbReference type="InterPro" id="IPR013760">
    <property type="entry name" value="Topo_IIA-like_dom_sf"/>
</dbReference>
<comment type="catalytic activity">
    <reaction evidence="1">
        <text>ATP-dependent breakage, passage and rejoining of double-stranded DNA.</text>
        <dbReference type="EC" id="5.6.2.2"/>
    </reaction>
</comment>
<evidence type="ECO:0000256" key="7">
    <source>
        <dbReference type="ARBA" id="ARBA00022840"/>
    </source>
</evidence>
<dbReference type="SMART" id="SM00433">
    <property type="entry name" value="TOP2c"/>
    <property type="match status" value="1"/>
</dbReference>
<dbReference type="Proteomes" id="UP001500427">
    <property type="component" value="Unassembled WGS sequence"/>
</dbReference>
<evidence type="ECO:0000256" key="2">
    <source>
        <dbReference type="ARBA" id="ARBA00001946"/>
    </source>
</evidence>
<keyword evidence="15" id="KW-1185">Reference proteome</keyword>
<accession>A0ABP9JDQ3</accession>
<dbReference type="NCBIfam" id="NF004189">
    <property type="entry name" value="PRK05644.1"/>
    <property type="match status" value="1"/>
</dbReference>
<dbReference type="InterPro" id="IPR002288">
    <property type="entry name" value="DNA_gyrase_B_C"/>
</dbReference>
<keyword evidence="6" id="KW-0547">Nucleotide-binding</keyword>
<reference evidence="15" key="1">
    <citation type="journal article" date="2019" name="Int. J. Syst. Evol. Microbiol.">
        <title>The Global Catalogue of Microorganisms (GCM) 10K type strain sequencing project: providing services to taxonomists for standard genome sequencing and annotation.</title>
        <authorList>
            <consortium name="The Broad Institute Genomics Platform"/>
            <consortium name="The Broad Institute Genome Sequencing Center for Infectious Disease"/>
            <person name="Wu L."/>
            <person name="Ma J."/>
        </authorList>
    </citation>
    <scope>NUCLEOTIDE SEQUENCE [LARGE SCALE GENOMIC DNA]</scope>
    <source>
        <strain evidence="15">JCM 17687</strain>
    </source>
</reference>
<keyword evidence="7" id="KW-0067">ATP-binding</keyword>
<dbReference type="InterPro" id="IPR036890">
    <property type="entry name" value="HATPase_C_sf"/>
</dbReference>
<evidence type="ECO:0000256" key="11">
    <source>
        <dbReference type="ARBA" id="ARBA00023235"/>
    </source>
</evidence>
<dbReference type="EMBL" id="BAABIW010000016">
    <property type="protein sequence ID" value="GAA5028867.1"/>
    <property type="molecule type" value="Genomic_DNA"/>
</dbReference>
<dbReference type="CDD" id="cd16928">
    <property type="entry name" value="HATPase_GyrB-like"/>
    <property type="match status" value="1"/>
</dbReference>
<keyword evidence="10" id="KW-0238">DNA-binding</keyword>
<dbReference type="PANTHER" id="PTHR45866">
    <property type="entry name" value="DNA GYRASE/TOPOISOMERASE SUBUNIT B"/>
    <property type="match status" value="1"/>
</dbReference>
<dbReference type="InterPro" id="IPR018522">
    <property type="entry name" value="TopoIIA_CS"/>
</dbReference>
<evidence type="ECO:0000256" key="5">
    <source>
        <dbReference type="ARBA" id="ARBA00022723"/>
    </source>
</evidence>
<evidence type="ECO:0000313" key="14">
    <source>
        <dbReference type="EMBL" id="GAA5028867.1"/>
    </source>
</evidence>
<name>A0ABP9JDQ3_9MICO</name>
<evidence type="ECO:0000313" key="15">
    <source>
        <dbReference type="Proteomes" id="UP001500427"/>
    </source>
</evidence>
<dbReference type="PROSITE" id="PS50880">
    <property type="entry name" value="TOPRIM"/>
    <property type="match status" value="1"/>
</dbReference>
<keyword evidence="8" id="KW-0460">Magnesium</keyword>
<dbReference type="InterPro" id="IPR003594">
    <property type="entry name" value="HATPase_dom"/>
</dbReference>
<dbReference type="Gene3D" id="3.30.565.10">
    <property type="entry name" value="Histidine kinase-like ATPase, C-terminal domain"/>
    <property type="match status" value="1"/>
</dbReference>
<evidence type="ECO:0000256" key="4">
    <source>
        <dbReference type="ARBA" id="ARBA00012895"/>
    </source>
</evidence>
<dbReference type="SUPFAM" id="SSF54211">
    <property type="entry name" value="Ribosomal protein S5 domain 2-like"/>
    <property type="match status" value="1"/>
</dbReference>
<evidence type="ECO:0000256" key="12">
    <source>
        <dbReference type="SAM" id="MobiDB-lite"/>
    </source>
</evidence>
<dbReference type="PROSITE" id="PS00177">
    <property type="entry name" value="TOPOISOMERASE_II"/>
    <property type="match status" value="1"/>
</dbReference>
<dbReference type="EC" id="5.6.2.2" evidence="4"/>
<organism evidence="14 15">
    <name type="scientific">Terrabacter aeriphilus</name>
    <dbReference type="NCBI Taxonomy" id="515662"/>
    <lineage>
        <taxon>Bacteria</taxon>
        <taxon>Bacillati</taxon>
        <taxon>Actinomycetota</taxon>
        <taxon>Actinomycetes</taxon>
        <taxon>Micrococcales</taxon>
        <taxon>Intrasporangiaceae</taxon>
        <taxon>Terrabacter</taxon>
    </lineage>
</organism>
<dbReference type="InterPro" id="IPR000565">
    <property type="entry name" value="Topo_IIA_B"/>
</dbReference>
<dbReference type="Pfam" id="PF02518">
    <property type="entry name" value="HATPase_c"/>
    <property type="match status" value="1"/>
</dbReference>
<evidence type="ECO:0000256" key="1">
    <source>
        <dbReference type="ARBA" id="ARBA00000185"/>
    </source>
</evidence>
<evidence type="ECO:0000256" key="6">
    <source>
        <dbReference type="ARBA" id="ARBA00022741"/>
    </source>
</evidence>
<keyword evidence="5" id="KW-0479">Metal-binding</keyword>
<dbReference type="InterPro" id="IPR006171">
    <property type="entry name" value="TOPRIM_dom"/>
</dbReference>
<dbReference type="InterPro" id="IPR001241">
    <property type="entry name" value="Topo_IIA"/>
</dbReference>
<dbReference type="SMART" id="SM00387">
    <property type="entry name" value="HATPase_c"/>
    <property type="match status" value="1"/>
</dbReference>
<feature type="domain" description="Toprim" evidence="13">
    <location>
        <begin position="483"/>
        <end position="597"/>
    </location>
</feature>
<dbReference type="Pfam" id="PF01751">
    <property type="entry name" value="Toprim"/>
    <property type="match status" value="1"/>
</dbReference>
<evidence type="ECO:0000259" key="13">
    <source>
        <dbReference type="PROSITE" id="PS50880"/>
    </source>
</evidence>
<dbReference type="InterPro" id="IPR013759">
    <property type="entry name" value="Topo_IIA_B_C"/>
</dbReference>
<comment type="similarity">
    <text evidence="3">Belongs to the type II topoisomerase GyrB family.</text>
</comment>
<dbReference type="InterPro" id="IPR014721">
    <property type="entry name" value="Ribsml_uS5_D2-typ_fold_subgr"/>
</dbReference>
<evidence type="ECO:0000256" key="9">
    <source>
        <dbReference type="ARBA" id="ARBA00023029"/>
    </source>
</evidence>
<dbReference type="SUPFAM" id="SSF56719">
    <property type="entry name" value="Type II DNA topoisomerase"/>
    <property type="match status" value="1"/>
</dbReference>
<feature type="region of interest" description="Disordered" evidence="12">
    <location>
        <begin position="152"/>
        <end position="172"/>
    </location>
</feature>
<dbReference type="RefSeq" id="WP_345507797.1">
    <property type="nucleotide sequence ID" value="NZ_BAABIW010000016.1"/>
</dbReference>
<evidence type="ECO:0000256" key="3">
    <source>
        <dbReference type="ARBA" id="ARBA00010708"/>
    </source>
</evidence>
<dbReference type="Pfam" id="PF00204">
    <property type="entry name" value="DNA_gyraseB"/>
    <property type="match status" value="1"/>
</dbReference>
<dbReference type="InterPro" id="IPR013506">
    <property type="entry name" value="Topo_IIA_bsu_dom2"/>
</dbReference>
<gene>
    <name evidence="14" type="ORF">GCM10023258_24830</name>
</gene>
<dbReference type="PANTHER" id="PTHR45866:SF1">
    <property type="entry name" value="DNA GYRASE SUBUNIT B, MITOCHONDRIAL"/>
    <property type="match status" value="1"/>
</dbReference>
<dbReference type="Gene3D" id="3.40.50.670">
    <property type="match status" value="1"/>
</dbReference>
<keyword evidence="9" id="KW-0799">Topoisomerase</keyword>
<keyword evidence="11" id="KW-0413">Isomerase</keyword>